<reference evidence="1 2" key="1">
    <citation type="submission" date="2021-05" db="EMBL/GenBank/DDBJ databases">
        <title>Kineosporia and Streptomyces sp. nov. two new marine actinobacteria isolated from Coral.</title>
        <authorList>
            <person name="Buangrab K."/>
            <person name="Sutthacheep M."/>
            <person name="Yeemin T."/>
            <person name="Harunari E."/>
            <person name="Igarashi Y."/>
            <person name="Kanchanasin P."/>
            <person name="Tanasupawat S."/>
            <person name="Phongsopitanun W."/>
        </authorList>
    </citation>
    <scope>NUCLEOTIDE SEQUENCE [LARGE SCALE GENOMIC DNA]</scope>
    <source>
        <strain evidence="1 2">J2-2</strain>
    </source>
</reference>
<dbReference type="EMBL" id="JAHBAY010000010">
    <property type="protein sequence ID" value="MBT0771735.1"/>
    <property type="molecule type" value="Genomic_DNA"/>
</dbReference>
<sequence>MSADVWLEVDTGAPEGQRIDGTERNLTYNLSGMIRRAGFIGWQNLMGMVAAEAEPMLRKTVENLRSDPAEYRPLNPSNGWGTYEDAIEVLEAMAGDCARHPKAVYGGWL</sequence>
<keyword evidence="2" id="KW-1185">Reference proteome</keyword>
<dbReference type="Proteomes" id="UP001197247">
    <property type="component" value="Unassembled WGS sequence"/>
</dbReference>
<protein>
    <submittedName>
        <fullName evidence="1">Uncharacterized protein</fullName>
    </submittedName>
</protein>
<name>A0ABS5TKV3_9ACTN</name>
<gene>
    <name evidence="1" type="ORF">KIH74_22535</name>
</gene>
<dbReference type="RefSeq" id="WP_214158106.1">
    <property type="nucleotide sequence ID" value="NZ_JAHBAY010000010.1"/>
</dbReference>
<comment type="caution">
    <text evidence="1">The sequence shown here is derived from an EMBL/GenBank/DDBJ whole genome shotgun (WGS) entry which is preliminary data.</text>
</comment>
<accession>A0ABS5TKV3</accession>
<evidence type="ECO:0000313" key="2">
    <source>
        <dbReference type="Proteomes" id="UP001197247"/>
    </source>
</evidence>
<proteinExistence type="predicted"/>
<organism evidence="1 2">
    <name type="scientific">Kineosporia corallincola</name>
    <dbReference type="NCBI Taxonomy" id="2835133"/>
    <lineage>
        <taxon>Bacteria</taxon>
        <taxon>Bacillati</taxon>
        <taxon>Actinomycetota</taxon>
        <taxon>Actinomycetes</taxon>
        <taxon>Kineosporiales</taxon>
        <taxon>Kineosporiaceae</taxon>
        <taxon>Kineosporia</taxon>
    </lineage>
</organism>
<evidence type="ECO:0000313" key="1">
    <source>
        <dbReference type="EMBL" id="MBT0771735.1"/>
    </source>
</evidence>